<dbReference type="AlphaFoldDB" id="A0A1H8QLW5"/>
<dbReference type="EMBL" id="FOCL01000009">
    <property type="protein sequence ID" value="SEO54927.1"/>
    <property type="molecule type" value="Genomic_DNA"/>
</dbReference>
<evidence type="ECO:0000313" key="2">
    <source>
        <dbReference type="Proteomes" id="UP000198942"/>
    </source>
</evidence>
<dbReference type="STRING" id="551995.SAMN05192574_10949"/>
<sequence>MGLFDFFSKSKPVYTPSTYFLNHDLKDKYFFRKMPFYYLNDEVGIVAMDNKAPRLITFDPWPQQIFLHATGKITTHDFLIEMASVYRGKVPERLDKTIIEELERLIKEEIVDIADEPNKINPEYLTPIKFNK</sequence>
<protein>
    <recommendedName>
        <fullName evidence="3">Coenzyme PQQ synthesis protein D (PqqD)</fullName>
    </recommendedName>
</protein>
<accession>A0A1H8QLW5</accession>
<evidence type="ECO:0000313" key="1">
    <source>
        <dbReference type="EMBL" id="SEO54927.1"/>
    </source>
</evidence>
<dbReference type="RefSeq" id="WP_091216354.1">
    <property type="nucleotide sequence ID" value="NZ_FOCL01000009.1"/>
</dbReference>
<gene>
    <name evidence="1" type="ORF">SAMN05192574_10949</name>
</gene>
<dbReference type="OrthoDB" id="1356646at2"/>
<evidence type="ECO:0008006" key="3">
    <source>
        <dbReference type="Google" id="ProtNLM"/>
    </source>
</evidence>
<name>A0A1H8QLW5_9SPHI</name>
<reference evidence="2" key="1">
    <citation type="submission" date="2016-10" db="EMBL/GenBank/DDBJ databases">
        <authorList>
            <person name="Varghese N."/>
            <person name="Submissions S."/>
        </authorList>
    </citation>
    <scope>NUCLEOTIDE SEQUENCE [LARGE SCALE GENOMIC DNA]</scope>
    <source>
        <strain evidence="2">Gh-48</strain>
    </source>
</reference>
<organism evidence="1 2">
    <name type="scientific">Mucilaginibacter gossypiicola</name>
    <dbReference type="NCBI Taxonomy" id="551995"/>
    <lineage>
        <taxon>Bacteria</taxon>
        <taxon>Pseudomonadati</taxon>
        <taxon>Bacteroidota</taxon>
        <taxon>Sphingobacteriia</taxon>
        <taxon>Sphingobacteriales</taxon>
        <taxon>Sphingobacteriaceae</taxon>
        <taxon>Mucilaginibacter</taxon>
    </lineage>
</organism>
<proteinExistence type="predicted"/>
<keyword evidence="2" id="KW-1185">Reference proteome</keyword>
<dbReference type="Proteomes" id="UP000198942">
    <property type="component" value="Unassembled WGS sequence"/>
</dbReference>